<reference evidence="2 3" key="1">
    <citation type="submission" date="2014-09" db="EMBL/GenBank/DDBJ databases">
        <title>Genome sequencing of Methyloceanibacter caenitepidi Gela4.</title>
        <authorList>
            <person name="Takeuchi M."/>
            <person name="Susumu S."/>
            <person name="Kamagata Y."/>
            <person name="Oshima K."/>
            <person name="Hattori M."/>
            <person name="Iwasaki W."/>
        </authorList>
    </citation>
    <scope>NUCLEOTIDE SEQUENCE [LARGE SCALE GENOMIC DNA]</scope>
    <source>
        <strain evidence="2 3">Gela4</strain>
    </source>
</reference>
<feature type="region of interest" description="Disordered" evidence="1">
    <location>
        <begin position="62"/>
        <end position="92"/>
    </location>
</feature>
<dbReference type="HOGENOM" id="CLU_2409836_0_0_5"/>
<accession>A0A0A8K5Y2</accession>
<dbReference type="KEGG" id="mcg:GL4_2498"/>
<organism evidence="2 3">
    <name type="scientific">Methyloceanibacter caenitepidi</name>
    <dbReference type="NCBI Taxonomy" id="1384459"/>
    <lineage>
        <taxon>Bacteria</taxon>
        <taxon>Pseudomonadati</taxon>
        <taxon>Pseudomonadota</taxon>
        <taxon>Alphaproteobacteria</taxon>
        <taxon>Hyphomicrobiales</taxon>
        <taxon>Hyphomicrobiaceae</taxon>
        <taxon>Methyloceanibacter</taxon>
    </lineage>
</organism>
<dbReference type="AlphaFoldDB" id="A0A0A8K5Y2"/>
<feature type="compositionally biased region" description="Basic residues" evidence="1">
    <location>
        <begin position="78"/>
        <end position="92"/>
    </location>
</feature>
<dbReference type="STRING" id="1384459.GL4_2498"/>
<evidence type="ECO:0000313" key="3">
    <source>
        <dbReference type="Proteomes" id="UP000031643"/>
    </source>
</evidence>
<dbReference type="OrthoDB" id="9801242at2"/>
<dbReference type="Proteomes" id="UP000031643">
    <property type="component" value="Chromosome"/>
</dbReference>
<dbReference type="EMBL" id="AP014648">
    <property type="protein sequence ID" value="BAQ17932.1"/>
    <property type="molecule type" value="Genomic_DNA"/>
</dbReference>
<proteinExistence type="predicted"/>
<dbReference type="Pfam" id="PF05930">
    <property type="entry name" value="Phage_AlpA"/>
    <property type="match status" value="1"/>
</dbReference>
<evidence type="ECO:0000313" key="2">
    <source>
        <dbReference type="EMBL" id="BAQ17932.1"/>
    </source>
</evidence>
<dbReference type="Gene3D" id="1.10.238.160">
    <property type="match status" value="1"/>
</dbReference>
<protein>
    <submittedName>
        <fullName evidence="2">Uncharacterized protein</fullName>
    </submittedName>
</protein>
<gene>
    <name evidence="2" type="ORF">GL4_2498</name>
</gene>
<dbReference type="InterPro" id="IPR010260">
    <property type="entry name" value="AlpA"/>
</dbReference>
<dbReference type="RefSeq" id="WP_052464452.1">
    <property type="nucleotide sequence ID" value="NZ_AP014648.1"/>
</dbReference>
<sequence length="92" mass="10851">MRVLSIEELGQKGIRFSRTHIYRLIRKNEFPRPIRLGEQRVAFVEDEIDAWLRSKIEERDSPAEKKEIARRTSQATKMVRKGNASRKSRRAA</sequence>
<name>A0A0A8K5Y2_9HYPH</name>
<keyword evidence="3" id="KW-1185">Reference proteome</keyword>
<evidence type="ECO:0000256" key="1">
    <source>
        <dbReference type="SAM" id="MobiDB-lite"/>
    </source>
</evidence>